<reference evidence="2 3" key="1">
    <citation type="submission" date="2024-01" db="EMBL/GenBank/DDBJ databases">
        <title>The genome of the rayed Mediterranean limpet Patella caerulea (Linnaeus, 1758).</title>
        <authorList>
            <person name="Anh-Thu Weber A."/>
            <person name="Halstead-Nussloch G."/>
        </authorList>
    </citation>
    <scope>NUCLEOTIDE SEQUENCE [LARGE SCALE GENOMIC DNA]</scope>
    <source>
        <strain evidence="2">AATW-2023a</strain>
        <tissue evidence="2">Whole specimen</tissue>
    </source>
</reference>
<name>A0AAN8J638_PATCE</name>
<feature type="region of interest" description="Disordered" evidence="1">
    <location>
        <begin position="1944"/>
        <end position="2019"/>
    </location>
</feature>
<feature type="compositionally biased region" description="Polar residues" evidence="1">
    <location>
        <begin position="1293"/>
        <end position="1320"/>
    </location>
</feature>
<feature type="region of interest" description="Disordered" evidence="1">
    <location>
        <begin position="1293"/>
        <end position="1345"/>
    </location>
</feature>
<feature type="region of interest" description="Disordered" evidence="1">
    <location>
        <begin position="370"/>
        <end position="395"/>
    </location>
</feature>
<accession>A0AAN8J638</accession>
<feature type="region of interest" description="Disordered" evidence="1">
    <location>
        <begin position="1872"/>
        <end position="1922"/>
    </location>
</feature>
<dbReference type="InterPro" id="IPR047002">
    <property type="entry name" value="Tcp10_C_sf"/>
</dbReference>
<gene>
    <name evidence="2" type="ORF">SNE40_018693</name>
</gene>
<feature type="compositionally biased region" description="Low complexity" evidence="1">
    <location>
        <begin position="1147"/>
        <end position="1157"/>
    </location>
</feature>
<feature type="compositionally biased region" description="Basic and acidic residues" evidence="1">
    <location>
        <begin position="942"/>
        <end position="954"/>
    </location>
</feature>
<feature type="compositionally biased region" description="Basic and acidic residues" evidence="1">
    <location>
        <begin position="859"/>
        <end position="876"/>
    </location>
</feature>
<dbReference type="Proteomes" id="UP001347796">
    <property type="component" value="Unassembled WGS sequence"/>
</dbReference>
<feature type="compositionally biased region" description="Basic residues" evidence="1">
    <location>
        <begin position="877"/>
        <end position="888"/>
    </location>
</feature>
<dbReference type="GO" id="GO:0003351">
    <property type="term" value="P:epithelial cilium movement involved in extracellular fluid movement"/>
    <property type="evidence" value="ECO:0007669"/>
    <property type="project" value="TreeGrafter"/>
</dbReference>
<feature type="compositionally biased region" description="Basic and acidic residues" evidence="1">
    <location>
        <begin position="135"/>
        <end position="160"/>
    </location>
</feature>
<dbReference type="Gene3D" id="2.60.450.20">
    <property type="match status" value="1"/>
</dbReference>
<feature type="region of interest" description="Disordered" evidence="1">
    <location>
        <begin position="631"/>
        <end position="727"/>
    </location>
</feature>
<feature type="region of interest" description="Disordered" evidence="1">
    <location>
        <begin position="135"/>
        <end position="199"/>
    </location>
</feature>
<dbReference type="PANTHER" id="PTHR21963:SF1">
    <property type="entry name" value="SPERM-ASSOCIATED ANTIGEN 17"/>
    <property type="match status" value="1"/>
</dbReference>
<feature type="compositionally biased region" description="Low complexity" evidence="1">
    <location>
        <begin position="670"/>
        <end position="680"/>
    </location>
</feature>
<evidence type="ECO:0000313" key="3">
    <source>
        <dbReference type="Proteomes" id="UP001347796"/>
    </source>
</evidence>
<feature type="compositionally biased region" description="Basic and acidic residues" evidence="1">
    <location>
        <begin position="178"/>
        <end position="196"/>
    </location>
</feature>
<dbReference type="EMBL" id="JAZGQO010000014">
    <property type="protein sequence ID" value="KAK6170259.1"/>
    <property type="molecule type" value="Genomic_DNA"/>
</dbReference>
<feature type="compositionally biased region" description="Polar residues" evidence="1">
    <location>
        <begin position="1996"/>
        <end position="2008"/>
    </location>
</feature>
<dbReference type="Pfam" id="PF14874">
    <property type="entry name" value="PapD-like"/>
    <property type="match status" value="1"/>
</dbReference>
<keyword evidence="3" id="KW-1185">Reference proteome</keyword>
<feature type="region of interest" description="Disordered" evidence="1">
    <location>
        <begin position="2244"/>
        <end position="2266"/>
    </location>
</feature>
<dbReference type="InterPro" id="IPR026173">
    <property type="entry name" value="SPAG17"/>
</dbReference>
<evidence type="ECO:0000256" key="1">
    <source>
        <dbReference type="SAM" id="MobiDB-lite"/>
    </source>
</evidence>
<feature type="compositionally biased region" description="Basic and acidic residues" evidence="1">
    <location>
        <begin position="1162"/>
        <end position="1171"/>
    </location>
</feature>
<dbReference type="GO" id="GO:1904158">
    <property type="term" value="P:axonemal central apparatus assembly"/>
    <property type="evidence" value="ECO:0007669"/>
    <property type="project" value="TreeGrafter"/>
</dbReference>
<dbReference type="GO" id="GO:0005576">
    <property type="term" value="C:extracellular region"/>
    <property type="evidence" value="ECO:0007669"/>
    <property type="project" value="GOC"/>
</dbReference>
<feature type="compositionally biased region" description="Basic and acidic residues" evidence="1">
    <location>
        <begin position="644"/>
        <end position="669"/>
    </location>
</feature>
<dbReference type="GO" id="GO:1990716">
    <property type="term" value="C:axonemal central apparatus"/>
    <property type="evidence" value="ECO:0007669"/>
    <property type="project" value="TreeGrafter"/>
</dbReference>
<proteinExistence type="predicted"/>
<evidence type="ECO:0000313" key="2">
    <source>
        <dbReference type="EMBL" id="KAK6170259.1"/>
    </source>
</evidence>
<feature type="compositionally biased region" description="Polar residues" evidence="1">
    <location>
        <begin position="1882"/>
        <end position="1922"/>
    </location>
</feature>
<comment type="caution">
    <text evidence="2">The sequence shown here is derived from an EMBL/GenBank/DDBJ whole genome shotgun (WGS) entry which is preliminary data.</text>
</comment>
<evidence type="ECO:0008006" key="4">
    <source>
        <dbReference type="Google" id="ProtNLM"/>
    </source>
</evidence>
<organism evidence="2 3">
    <name type="scientific">Patella caerulea</name>
    <name type="common">Rayed Mediterranean limpet</name>
    <dbReference type="NCBI Taxonomy" id="87958"/>
    <lineage>
        <taxon>Eukaryota</taxon>
        <taxon>Metazoa</taxon>
        <taxon>Spiralia</taxon>
        <taxon>Lophotrochozoa</taxon>
        <taxon>Mollusca</taxon>
        <taxon>Gastropoda</taxon>
        <taxon>Patellogastropoda</taxon>
        <taxon>Patelloidea</taxon>
        <taxon>Patellidae</taxon>
        <taxon>Patella</taxon>
    </lineage>
</organism>
<feature type="region of interest" description="Disordered" evidence="1">
    <location>
        <begin position="1"/>
        <end position="24"/>
    </location>
</feature>
<feature type="region of interest" description="Disordered" evidence="1">
    <location>
        <begin position="1123"/>
        <end position="1194"/>
    </location>
</feature>
<feature type="compositionally biased region" description="Polar residues" evidence="1">
    <location>
        <begin position="1328"/>
        <end position="1337"/>
    </location>
</feature>
<feature type="region of interest" description="Disordered" evidence="1">
    <location>
        <begin position="859"/>
        <end position="980"/>
    </location>
</feature>
<feature type="compositionally biased region" description="Low complexity" evidence="1">
    <location>
        <begin position="372"/>
        <end position="391"/>
    </location>
</feature>
<sequence length="2266" mass="251505">MSKTGKRVKSGTAPSGGSKWDNALQTTPLEEDSWKANITFVVGNAPEDYSHIKLLGSAVAGGTRKLFSLISKNDLYQEVNELGNPKAKKTKEVPANFEVCEACKLHLDIGDEIPLPLLAKLIKYRLLTIKTKDQKRREIEKKAANDQAKGKKDKGKERGKSPGKKGGKKTPEPPAAKEGSKLRKRGEEDQESKFIDDEPDDGAQHYIIIYGFHQPHLFTQLAEIGVNADSILRVSTQDYSVFDVPAADKNAEKDEKTIQAELAAKEEKNNLKKELKKFWKDILLVLQKNGDASKLHDVAIEEYEIKTLLMPANLEDPEQKLTFSTTIFEDVACKIYDLIDAKRLYHNYLENLKLVPIPVIGQPVAPAIDGQSTASATTPAPQTAPPVSATTLPPDGQLDIPVVDMRYYNDLMNCIPQESVSVPLILHSMLEQVVAVEENKEPPSELHPAPRSDGLNNELASYLSSMAFKLALSEDEHKMLEETMDLPKMPSHAPKQPLLMNYHDKNTVRTHKLQTEYGFDPQATEEAMLQFSPFSDVVKLQRPTTAIAKERAARLQELIHFCATGIMSHSEIDRAFKQFLFECMDLTSTDANGFIMTREGEGLEHTSIPWDDPYPFFKGMIPHHEKHLDIPVLSSGSTTDGESVVDKTPEARSSRVEFTDTGAADKKDTTTSNTSRPTSSESRKGILKPRSRSQSPVRELRSRSNSVHFIKDEGQPLPLSREEEGEFEDVEEEVKEKTIEDSMMEVVDAQKRTLDEWCYAEHFDANVLLQILNEASYILPFTNTYYNKRDHSMMLILHSPYNAELQNHVDWHTELHSNMGFRNYMEYVKESIDEWLKEKQAEYDAKMLSQEVEKLQADDDAAAKAAERQKLLESPKKSSRGARSKSPKSSRSTSPEKSPTDSSNNFIRAGSLKAQKEEADKIKAEEEEKQKQLAQKRSKSAQKKDEKEEKEKKRPGSRGSAKSKTSQKEIEPQTESLPLELQEEEKYWPFKGYDVGNNLVHVSGIVTSLFPCDGGQIRIERTEFVQGTTSINSTVLKDGHVFAVHILNPIEDECISDTEDVEITNNKVEEEEKKDLPEKSEFEKLEKEELKDLEVTEKKIIKSSFGSVTATLNDGMTLAVSQFGPTGEATEGKKYEPEPYIPPVTSPSPISQPTSPGKAKKGSGDKGKEKGAPTPEPPQIQAEDLDIDEDKKDDDKAIKQSFQELYLTCPDGLNVRYFLESSLGIKPNSEMDRRLVVKQSYPFKTKGVQPCESKRKKYMLTEASRVITSDGTIVKNMVDGTIEVLYADGTISNHTGKWQPADSRNSSPQRAASGRSGNDTPTKKSIRSKGSSKNLSPKKQEENKVQEIEEKAKWVTTYPNGERYSVRSDGTVEDLKPVMICLASDPETKQSMATRDDRVITVSYPDGTTIVEHSDGTRITTYYCESQVAAEDEDADETGETPTSETRITKFVKVECPAYATVEFNCLTSENLTIFGNNTSVNVFPDGFYMLQHADGGRVQVDTEGTLIYYPRPDQLREDNLTKELQYVLRHNADVVCETVDSEGNVFNVKHTGDFSVMLADGDDCVSSEASLEESVKIQEKITNYSQHSPRFFIVHADGSGTELLLPKDIAEYLTQAENSPATAVCKDSIPDYPGVMGITVLKPFIGGPSEIWLKKYDLDSIIPNGIRSRDLSNLPPKEFKKAGPRFGTNVGQGLAVGTAIKSPTRVAIVKCPDVLELRQLVQYNPLSEKLRIQLYNGLREYAEYVMERNKVSEMMQVNDPRGEDEQNLASDLNSTVAVENQPTYDPGTVKELYEKTTAPPVPSPPPTPMPKRTQADWERDQREIIQELEGRALLKNKNIPPYFQSELGKAFLITQAKTDNDVLEELSEDPRCDGTEAIHGDTSSLSYGPQSQTPTAGGTHSQPAIQSENSDQSVGSTCMSPTLNGASQASVKLETPISSNTVFSTDITATPSGLRPLNPTPAHATGQGSPAPVRPNNPTPNKTGKSAPHRPGNPTPKNAGSVNMTPSDSDHHTNRKSQLTIQEEEDATNMWMSDAASRESDVFTRSLKLNVTGEPRTDSVSLPESIMGARPGAEKNIRFLEIEEPVRRKVNNTVIAGANEKGRNQLEKMRGLSLLPDKVNFGVLREGYTYSYSVYLKNTGVDTCRFKVKQPPPATGLRVIFKPGPVAAGMRTELHLELYAIAVGVEGESGVGGIQHDLQIVTETDSLSLPIRATILTAHEYERKISQGPIGYQRTAGAQLISTKPPNSTGIIRPRKDNMPIEMSA</sequence>
<feature type="compositionally biased region" description="Basic and acidic residues" evidence="1">
    <location>
        <begin position="914"/>
        <end position="931"/>
    </location>
</feature>
<dbReference type="PANTHER" id="PTHR21963">
    <property type="entry name" value="PF6"/>
    <property type="match status" value="1"/>
</dbReference>
<protein>
    <recommendedName>
        <fullName evidence="4">Sperm-associated antigen 17</fullName>
    </recommendedName>
</protein>